<reference evidence="3" key="1">
    <citation type="submission" date="2017-04" db="EMBL/GenBank/DDBJ databases">
        <authorList>
            <person name="Varghese N."/>
            <person name="Submissions S."/>
        </authorList>
    </citation>
    <scope>NUCLEOTIDE SEQUENCE [LARGE SCALE GENOMIC DNA]</scope>
    <source>
        <strain evidence="3">DSM 12126</strain>
    </source>
</reference>
<evidence type="ECO:0000313" key="2">
    <source>
        <dbReference type="EMBL" id="SMC61144.1"/>
    </source>
</evidence>
<sequence length="161" mass="18118">MKRSFLKKAAFSLCFLLTFVTLFSSPESFAGVPVGKPTGKIIKNDRWLNYPLAINGQRQMPLCGDVVTETSIIPQSDLHDQDYVCRCQLYRFTVPLSCASISWGVYNAVIAHSYSAYDKLIRFTDDILIDGYANVWVTVIDPVTSDSYSYEFAFYGGECCE</sequence>
<feature type="signal peptide" evidence="1">
    <location>
        <begin position="1"/>
        <end position="30"/>
    </location>
</feature>
<evidence type="ECO:0000313" key="3">
    <source>
        <dbReference type="Proteomes" id="UP000192756"/>
    </source>
</evidence>
<keyword evidence="3" id="KW-1185">Reference proteome</keyword>
<gene>
    <name evidence="2" type="ORF">SAMN04488524_1502</name>
</gene>
<dbReference type="Proteomes" id="UP000192756">
    <property type="component" value="Unassembled WGS sequence"/>
</dbReference>
<dbReference type="RefSeq" id="WP_084237721.1">
    <property type="nucleotide sequence ID" value="NZ_FWXT01000001.1"/>
</dbReference>
<protein>
    <submittedName>
        <fullName evidence="2">Uncharacterized protein</fullName>
    </submittedName>
</protein>
<accession>A0A1W2AKK1</accession>
<dbReference type="AlphaFoldDB" id="A0A1W2AKK1"/>
<name>A0A1W2AKK1_9SPHI</name>
<proteinExistence type="predicted"/>
<organism evidence="2 3">
    <name type="scientific">Pedobacter africanus</name>
    <dbReference type="NCBI Taxonomy" id="151894"/>
    <lineage>
        <taxon>Bacteria</taxon>
        <taxon>Pseudomonadati</taxon>
        <taxon>Bacteroidota</taxon>
        <taxon>Sphingobacteriia</taxon>
        <taxon>Sphingobacteriales</taxon>
        <taxon>Sphingobacteriaceae</taxon>
        <taxon>Pedobacter</taxon>
    </lineage>
</organism>
<dbReference type="EMBL" id="FWXT01000001">
    <property type="protein sequence ID" value="SMC61144.1"/>
    <property type="molecule type" value="Genomic_DNA"/>
</dbReference>
<evidence type="ECO:0000256" key="1">
    <source>
        <dbReference type="SAM" id="SignalP"/>
    </source>
</evidence>
<dbReference type="OrthoDB" id="768697at2"/>
<dbReference type="STRING" id="151894.SAMN04488524_1502"/>
<feature type="chain" id="PRO_5013162103" evidence="1">
    <location>
        <begin position="31"/>
        <end position="161"/>
    </location>
</feature>
<keyword evidence="1" id="KW-0732">Signal</keyword>